<feature type="compositionally biased region" description="Low complexity" evidence="5">
    <location>
        <begin position="463"/>
        <end position="473"/>
    </location>
</feature>
<dbReference type="InterPro" id="IPR000306">
    <property type="entry name" value="Znf_FYVE"/>
</dbReference>
<dbReference type="AlphaFoldDB" id="A0A1Y2D8U4"/>
<dbReference type="InterPro" id="IPR011989">
    <property type="entry name" value="ARM-like"/>
</dbReference>
<proteinExistence type="predicted"/>
<feature type="region of interest" description="Disordered" evidence="5">
    <location>
        <begin position="463"/>
        <end position="505"/>
    </location>
</feature>
<dbReference type="SUPFAM" id="SSF57903">
    <property type="entry name" value="FYVE/PHD zinc finger"/>
    <property type="match status" value="1"/>
</dbReference>
<evidence type="ECO:0000256" key="1">
    <source>
        <dbReference type="ARBA" id="ARBA00022723"/>
    </source>
</evidence>
<evidence type="ECO:0000259" key="6">
    <source>
        <dbReference type="PROSITE" id="PS50178"/>
    </source>
</evidence>
<dbReference type="Pfam" id="PF01363">
    <property type="entry name" value="FYVE"/>
    <property type="match status" value="1"/>
</dbReference>
<feature type="domain" description="FYVE-type" evidence="6">
    <location>
        <begin position="33"/>
        <end position="93"/>
    </location>
</feature>
<feature type="compositionally biased region" description="Polar residues" evidence="5">
    <location>
        <begin position="481"/>
        <end position="505"/>
    </location>
</feature>
<dbReference type="InterPro" id="IPR013083">
    <property type="entry name" value="Znf_RING/FYVE/PHD"/>
</dbReference>
<feature type="region of interest" description="Disordered" evidence="5">
    <location>
        <begin position="407"/>
        <end position="434"/>
    </location>
</feature>
<dbReference type="InterPro" id="IPR051118">
    <property type="entry name" value="LST-2"/>
</dbReference>
<dbReference type="InterPro" id="IPR011011">
    <property type="entry name" value="Znf_FYVE_PHD"/>
</dbReference>
<dbReference type="PANTHER" id="PTHR46465:SF2">
    <property type="entry name" value="LATERAL SIGNALING TARGET PROTEIN 2 HOMOLOG"/>
    <property type="match status" value="1"/>
</dbReference>
<feature type="compositionally biased region" description="Low complexity" evidence="5">
    <location>
        <begin position="407"/>
        <end position="426"/>
    </location>
</feature>
<evidence type="ECO:0000256" key="5">
    <source>
        <dbReference type="SAM" id="MobiDB-lite"/>
    </source>
</evidence>
<dbReference type="SUPFAM" id="SSF48371">
    <property type="entry name" value="ARM repeat"/>
    <property type="match status" value="1"/>
</dbReference>
<dbReference type="GO" id="GO:0031901">
    <property type="term" value="C:early endosome membrane"/>
    <property type="evidence" value="ECO:0007669"/>
    <property type="project" value="TreeGrafter"/>
</dbReference>
<feature type="compositionally biased region" description="Low complexity" evidence="5">
    <location>
        <begin position="722"/>
        <end position="805"/>
    </location>
</feature>
<evidence type="ECO:0000256" key="2">
    <source>
        <dbReference type="ARBA" id="ARBA00022771"/>
    </source>
</evidence>
<reference evidence="7 8" key="1">
    <citation type="submission" date="2016-08" db="EMBL/GenBank/DDBJ databases">
        <title>A Parts List for Fungal Cellulosomes Revealed by Comparative Genomics.</title>
        <authorList>
            <consortium name="DOE Joint Genome Institute"/>
            <person name="Haitjema C.H."/>
            <person name="Gilmore S.P."/>
            <person name="Henske J.K."/>
            <person name="Solomon K.V."/>
            <person name="De Groot R."/>
            <person name="Kuo A."/>
            <person name="Mondo S.J."/>
            <person name="Salamov A.A."/>
            <person name="Labutti K."/>
            <person name="Zhao Z."/>
            <person name="Chiniquy J."/>
            <person name="Barry K."/>
            <person name="Brewer H.M."/>
            <person name="Purvine S.O."/>
            <person name="Wright A.T."/>
            <person name="Boxma B."/>
            <person name="Van Alen T."/>
            <person name="Hackstein J.H."/>
            <person name="Baker S.E."/>
            <person name="Grigoriev I.V."/>
            <person name="O'Malley M.A."/>
        </authorList>
    </citation>
    <scope>NUCLEOTIDE SEQUENCE [LARGE SCALE GENOMIC DNA]</scope>
    <source>
        <strain evidence="7 8">G1</strain>
    </source>
</reference>
<evidence type="ECO:0000256" key="3">
    <source>
        <dbReference type="ARBA" id="ARBA00022833"/>
    </source>
</evidence>
<sequence>MANYNINNKEYKEIYDKDNNLILKLKRPVWTSDETVNICYGCRQYFSPFRRKHHCSNSGNIFCQNCSSSNTALPFLGYHRFVRVCKRCSKIVEFLNKSLDSNCSIVDKINNEYDMINIILNGDENTIHHFVNYGGIPILNYFCTLKHPAFCHVFVGIILAHMTKFELSEQNNKDLIELFIKLSNLYIENMDKISLDTQYLLFLLQNLVIFLMDILVKTEISNITEGNEIEIVKILLNFSYLKPIYKKIHMENFDNQHYTILVTTIEKIVSKGLSEFCKKKEHQYALFQHPEVFDLFYRDLVSSNDESRKYIAKSLAYLSLRNDQYKILILKGSGKVPVKDHVDTLVDCIILDPEKFPDILNSFCNCCYTEYLKEIEEAKNDPNLLLSHSYSPKKSSFHKMNSHNINLKNNNNNYNLKHSRHSSSSSTPGSPIIKKQLNLSPTIAPVSNLTKGLNSSHYRTIPTSPLSRSSISSNFDEILTPPSSATSMDASLNGTPSSSPTSFEKLSLNETKNRVEDRFVLDENMIKKLKFEPDTLFSTNILNSYLNEHQNHTSYYNHTHDLASYNTMISHVVCTLANLICQADCEEIIMENDQAVFGLCLLIEYHVKLITNSLQNKHVSISKLSTSLDIARHASRALGNIALNQNNIEVLFSLCTTKQPHIISALYSLLSLNDETIQRQTLRIVSNIYSKKSINDLTIYSETINSNLDTIQALIPQDQDTNSTNSNININNNINNNNNNNNMKNNNNNNNNNNNSNSNNNMNINKNSDNNNNNNNINVNKNSNPNNNNNPNNSNNNNNNNNNSSPTVIPKKGTTSPNSLSINTNLNIRYSSSPKKMNESINESISPTDDISNQVSKISLDKEEQPSSPVKSVKSMDRNKHPHKLLDKEFRRSSLQLHLNLTAPVPINNNVMMNINPDSVYFLYHIKYILRFITIVNYCKDYGCSAEVKRKAATVQNKLKVIVKNYSSNIKKLNQI</sequence>
<dbReference type="EMBL" id="MCOG01000077">
    <property type="protein sequence ID" value="ORY55594.1"/>
    <property type="molecule type" value="Genomic_DNA"/>
</dbReference>
<evidence type="ECO:0000313" key="8">
    <source>
        <dbReference type="Proteomes" id="UP000193920"/>
    </source>
</evidence>
<evidence type="ECO:0000256" key="4">
    <source>
        <dbReference type="PROSITE-ProRule" id="PRU00091"/>
    </source>
</evidence>
<dbReference type="Gene3D" id="1.25.10.10">
    <property type="entry name" value="Leucine-rich Repeat Variant"/>
    <property type="match status" value="1"/>
</dbReference>
<dbReference type="GO" id="GO:0008270">
    <property type="term" value="F:zinc ion binding"/>
    <property type="evidence" value="ECO:0007669"/>
    <property type="project" value="UniProtKB-KW"/>
</dbReference>
<evidence type="ECO:0000313" key="7">
    <source>
        <dbReference type="EMBL" id="ORY55594.1"/>
    </source>
</evidence>
<name>A0A1Y2D8U4_9FUNG</name>
<dbReference type="InterPro" id="IPR016024">
    <property type="entry name" value="ARM-type_fold"/>
</dbReference>
<dbReference type="PANTHER" id="PTHR46465">
    <property type="entry name" value="LATERAL SIGNALING TARGET PROTEIN 2 HOMOLOG"/>
    <property type="match status" value="1"/>
</dbReference>
<keyword evidence="8" id="KW-1185">Reference proteome</keyword>
<dbReference type="InterPro" id="IPR017455">
    <property type="entry name" value="Znf_FYVE-rel"/>
</dbReference>
<comment type="caution">
    <text evidence="7">The sequence shown here is derived from an EMBL/GenBank/DDBJ whole genome shotgun (WGS) entry which is preliminary data.</text>
</comment>
<organism evidence="7 8">
    <name type="scientific">Neocallimastix californiae</name>
    <dbReference type="NCBI Taxonomy" id="1754190"/>
    <lineage>
        <taxon>Eukaryota</taxon>
        <taxon>Fungi</taxon>
        <taxon>Fungi incertae sedis</taxon>
        <taxon>Chytridiomycota</taxon>
        <taxon>Chytridiomycota incertae sedis</taxon>
        <taxon>Neocallimastigomycetes</taxon>
        <taxon>Neocallimastigales</taxon>
        <taxon>Neocallimastigaceae</taxon>
        <taxon>Neocallimastix</taxon>
    </lineage>
</organism>
<keyword evidence="2 4" id="KW-0863">Zinc-finger</keyword>
<feature type="compositionally biased region" description="Polar residues" evidence="5">
    <location>
        <begin position="813"/>
        <end position="857"/>
    </location>
</feature>
<dbReference type="SMART" id="SM00064">
    <property type="entry name" value="FYVE"/>
    <property type="match status" value="1"/>
</dbReference>
<dbReference type="PROSITE" id="PS50178">
    <property type="entry name" value="ZF_FYVE"/>
    <property type="match status" value="1"/>
</dbReference>
<keyword evidence="1" id="KW-0479">Metal-binding</keyword>
<dbReference type="Proteomes" id="UP000193920">
    <property type="component" value="Unassembled WGS sequence"/>
</dbReference>
<gene>
    <name evidence="7" type="ORF">LY90DRAFT_669619</name>
</gene>
<dbReference type="OrthoDB" id="2147744at2759"/>
<protein>
    <recommendedName>
        <fullName evidence="6">FYVE-type domain-containing protein</fullName>
    </recommendedName>
</protein>
<accession>A0A1Y2D8U4</accession>
<feature type="region of interest" description="Disordered" evidence="5">
    <location>
        <begin position="722"/>
        <end position="880"/>
    </location>
</feature>
<dbReference type="Gene3D" id="3.30.40.10">
    <property type="entry name" value="Zinc/RING finger domain, C3HC4 (zinc finger)"/>
    <property type="match status" value="1"/>
</dbReference>
<keyword evidence="3" id="KW-0862">Zinc</keyword>